<evidence type="ECO:0000313" key="1">
    <source>
        <dbReference type="EMBL" id="GAJ14191.1"/>
    </source>
</evidence>
<sequence>METLLPSYRKTSIYFISNCIGNIESYLISSGFSSFPTTEDFNAAKAN</sequence>
<dbReference type="AlphaFoldDB" id="X1VHA0"/>
<protein>
    <submittedName>
        <fullName evidence="1">Uncharacterized protein</fullName>
    </submittedName>
</protein>
<proteinExistence type="predicted"/>
<name>X1VHA0_9ZZZZ</name>
<reference evidence="1" key="1">
    <citation type="journal article" date="2014" name="Front. Microbiol.">
        <title>High frequency of phylogenetically diverse reductive dehalogenase-homologous genes in deep subseafloor sedimentary metagenomes.</title>
        <authorList>
            <person name="Kawai M."/>
            <person name="Futagami T."/>
            <person name="Toyoda A."/>
            <person name="Takaki Y."/>
            <person name="Nishi S."/>
            <person name="Hori S."/>
            <person name="Arai W."/>
            <person name="Tsubouchi T."/>
            <person name="Morono Y."/>
            <person name="Uchiyama I."/>
            <person name="Ito T."/>
            <person name="Fujiyama A."/>
            <person name="Inagaki F."/>
            <person name="Takami H."/>
        </authorList>
    </citation>
    <scope>NUCLEOTIDE SEQUENCE</scope>
    <source>
        <strain evidence="1">Expedition CK06-06</strain>
    </source>
</reference>
<gene>
    <name evidence="1" type="ORF">S12H4_46086</name>
</gene>
<organism evidence="1">
    <name type="scientific">marine sediment metagenome</name>
    <dbReference type="NCBI Taxonomy" id="412755"/>
    <lineage>
        <taxon>unclassified sequences</taxon>
        <taxon>metagenomes</taxon>
        <taxon>ecological metagenomes</taxon>
    </lineage>
</organism>
<accession>X1VHA0</accession>
<dbReference type="EMBL" id="BARW01028562">
    <property type="protein sequence ID" value="GAJ14191.1"/>
    <property type="molecule type" value="Genomic_DNA"/>
</dbReference>
<comment type="caution">
    <text evidence="1">The sequence shown here is derived from an EMBL/GenBank/DDBJ whole genome shotgun (WGS) entry which is preliminary data.</text>
</comment>